<feature type="region of interest" description="Disordered" evidence="1">
    <location>
        <begin position="334"/>
        <end position="373"/>
    </location>
</feature>
<feature type="region of interest" description="Disordered" evidence="1">
    <location>
        <begin position="1"/>
        <end position="84"/>
    </location>
</feature>
<organism evidence="2 3">
    <name type="scientific">Ephemerocybe angulata</name>
    <dbReference type="NCBI Taxonomy" id="980116"/>
    <lineage>
        <taxon>Eukaryota</taxon>
        <taxon>Fungi</taxon>
        <taxon>Dikarya</taxon>
        <taxon>Basidiomycota</taxon>
        <taxon>Agaricomycotina</taxon>
        <taxon>Agaricomycetes</taxon>
        <taxon>Agaricomycetidae</taxon>
        <taxon>Agaricales</taxon>
        <taxon>Agaricineae</taxon>
        <taxon>Psathyrellaceae</taxon>
        <taxon>Ephemerocybe</taxon>
    </lineage>
</organism>
<dbReference type="EMBL" id="JACGCI010000211">
    <property type="protein sequence ID" value="KAF6741944.1"/>
    <property type="molecule type" value="Genomic_DNA"/>
</dbReference>
<comment type="caution">
    <text evidence="2">The sequence shown here is derived from an EMBL/GenBank/DDBJ whole genome shotgun (WGS) entry which is preliminary data.</text>
</comment>
<keyword evidence="3" id="KW-1185">Reference proteome</keyword>
<sequence length="487" mass="54100">MDDWDNTRRSPRSVEQEEQHELENLDDDAVHESEAEHGRSQHEDQAQAQGSPPGYGHWDNHWRNSTTKTPADYKKSPSASQLRKQLTGFSKYTTSERPWRVSSDASPMPEKDYIETFRFLIDHSVVTSIVLPLRNYWIWEYPLGEFEAAYILDAKHMRKLTKELSILLSNNEEGFLLLGKGLPTLPGGEGMANGTIWHAIDFEILSVAYRCEVETFLMKIGDAMLEAKKLEREIQSSPGHSRTTKTRTAEATNHVSQRKMRTTENQVEFKEAYPNHDAPPHIRMATQAPTYATKREDPNIDKNPFSKGWIPPNTINTLPPAFNINGGRSQTMTLNPPEPPQPNYATRPQEDVLSEQQTMQKSGTSTSLLTGPPPTFNPFLATAATMPPSYSAIPLQVPRANLNANIFGNTYVQSSSNRLREITGPTFGNLSAPEDPALPLQTQTGGGSGPGGYPDGGDDGGKDPKKPNSRGVGGPDRRPLTLTEELL</sequence>
<protein>
    <submittedName>
        <fullName evidence="2">Uncharacterized protein</fullName>
    </submittedName>
</protein>
<evidence type="ECO:0000313" key="2">
    <source>
        <dbReference type="EMBL" id="KAF6741944.1"/>
    </source>
</evidence>
<feature type="compositionally biased region" description="Gly residues" evidence="1">
    <location>
        <begin position="444"/>
        <end position="455"/>
    </location>
</feature>
<proteinExistence type="predicted"/>
<feature type="non-terminal residue" evidence="2">
    <location>
        <position position="487"/>
    </location>
</feature>
<feature type="region of interest" description="Disordered" evidence="1">
    <location>
        <begin position="234"/>
        <end position="262"/>
    </location>
</feature>
<accession>A0A8H6H7N8</accession>
<evidence type="ECO:0000313" key="3">
    <source>
        <dbReference type="Proteomes" id="UP000521943"/>
    </source>
</evidence>
<name>A0A8H6H7N8_9AGAR</name>
<feature type="compositionally biased region" description="Basic and acidic residues" evidence="1">
    <location>
        <begin position="1"/>
        <end position="45"/>
    </location>
</feature>
<dbReference type="Proteomes" id="UP000521943">
    <property type="component" value="Unassembled WGS sequence"/>
</dbReference>
<feature type="region of interest" description="Disordered" evidence="1">
    <location>
        <begin position="422"/>
        <end position="487"/>
    </location>
</feature>
<reference evidence="2 3" key="1">
    <citation type="submission" date="2020-07" db="EMBL/GenBank/DDBJ databases">
        <title>Comparative genomics of pyrophilous fungi reveals a link between fire events and developmental genes.</title>
        <authorList>
            <consortium name="DOE Joint Genome Institute"/>
            <person name="Steindorff A.S."/>
            <person name="Carver A."/>
            <person name="Calhoun S."/>
            <person name="Stillman K."/>
            <person name="Liu H."/>
            <person name="Lipzen A."/>
            <person name="Pangilinan J."/>
            <person name="Labutti K."/>
            <person name="Bruns T.D."/>
            <person name="Grigoriev I.V."/>
        </authorList>
    </citation>
    <scope>NUCLEOTIDE SEQUENCE [LARGE SCALE GENOMIC DNA]</scope>
    <source>
        <strain evidence="2 3">CBS 144469</strain>
    </source>
</reference>
<dbReference type="AlphaFoldDB" id="A0A8H6H7N8"/>
<gene>
    <name evidence="2" type="ORF">DFP72DRAFT_861331</name>
</gene>
<evidence type="ECO:0000256" key="1">
    <source>
        <dbReference type="SAM" id="MobiDB-lite"/>
    </source>
</evidence>